<dbReference type="PIRSF" id="PIRSF016578">
    <property type="entry name" value="HsaA"/>
    <property type="match status" value="1"/>
</dbReference>
<evidence type="ECO:0000259" key="13">
    <source>
        <dbReference type="Pfam" id="PF02770"/>
    </source>
</evidence>
<dbReference type="Pfam" id="PF02771">
    <property type="entry name" value="Acyl-CoA_dh_N"/>
    <property type="match status" value="1"/>
</dbReference>
<comment type="pathway">
    <text evidence="3">Lipid metabolism; mitochondrial fatty acid beta-oxidation.</text>
</comment>
<evidence type="ECO:0000256" key="7">
    <source>
        <dbReference type="ARBA" id="ARBA00022827"/>
    </source>
</evidence>
<comment type="similarity">
    <text evidence="4 11">Belongs to the acyl-CoA dehydrogenase family.</text>
</comment>
<keyword evidence="10" id="KW-0443">Lipid metabolism</keyword>
<evidence type="ECO:0000259" key="14">
    <source>
        <dbReference type="Pfam" id="PF02771"/>
    </source>
</evidence>
<dbReference type="Pfam" id="PF02770">
    <property type="entry name" value="Acyl-CoA_dh_M"/>
    <property type="match status" value="1"/>
</dbReference>
<proteinExistence type="inferred from homology"/>
<dbReference type="InterPro" id="IPR046373">
    <property type="entry name" value="Acyl-CoA_Oxase/DH_mid-dom_sf"/>
</dbReference>
<evidence type="ECO:0000313" key="15">
    <source>
        <dbReference type="EMBL" id="MFC3890652.1"/>
    </source>
</evidence>
<dbReference type="InterPro" id="IPR009100">
    <property type="entry name" value="AcylCoA_DH/oxidase_NM_dom_sf"/>
</dbReference>
<dbReference type="Pfam" id="PF00441">
    <property type="entry name" value="Acyl-CoA_dh_1"/>
    <property type="match status" value="1"/>
</dbReference>
<dbReference type="InterPro" id="IPR037069">
    <property type="entry name" value="AcylCoA_DH/ox_N_sf"/>
</dbReference>
<evidence type="ECO:0000256" key="4">
    <source>
        <dbReference type="ARBA" id="ARBA00009347"/>
    </source>
</evidence>
<reference evidence="16" key="1">
    <citation type="journal article" date="2019" name="Int. J. Syst. Evol. Microbiol.">
        <title>The Global Catalogue of Microorganisms (GCM) 10K type strain sequencing project: providing services to taxonomists for standard genome sequencing and annotation.</title>
        <authorList>
            <consortium name="The Broad Institute Genomics Platform"/>
            <consortium name="The Broad Institute Genome Sequencing Center for Infectious Disease"/>
            <person name="Wu L."/>
            <person name="Ma J."/>
        </authorList>
    </citation>
    <scope>NUCLEOTIDE SEQUENCE [LARGE SCALE GENOMIC DNA]</scope>
    <source>
        <strain evidence="16">CGMCC 4.7405</strain>
    </source>
</reference>
<name>A0ABV8BND0_9PSEU</name>
<feature type="domain" description="Acyl-CoA oxidase/dehydrogenase middle" evidence="13">
    <location>
        <begin position="115"/>
        <end position="207"/>
    </location>
</feature>
<keyword evidence="16" id="KW-1185">Reference proteome</keyword>
<evidence type="ECO:0000256" key="1">
    <source>
        <dbReference type="ARBA" id="ARBA00001974"/>
    </source>
</evidence>
<dbReference type="Gene3D" id="1.10.540.10">
    <property type="entry name" value="Acyl-CoA dehydrogenase/oxidase, N-terminal domain"/>
    <property type="match status" value="1"/>
</dbReference>
<keyword evidence="9 11" id="KW-0560">Oxidoreductase</keyword>
<dbReference type="RefSeq" id="WP_382368881.1">
    <property type="nucleotide sequence ID" value="NZ_JBHRZI010000005.1"/>
</dbReference>
<evidence type="ECO:0000256" key="2">
    <source>
        <dbReference type="ARBA" id="ARBA00005023"/>
    </source>
</evidence>
<dbReference type="InterPro" id="IPR009075">
    <property type="entry name" value="AcylCo_DH/oxidase_C"/>
</dbReference>
<accession>A0ABV8BND0</accession>
<dbReference type="Gene3D" id="2.40.110.10">
    <property type="entry name" value="Butyryl-CoA Dehydrogenase, subunit A, domain 2"/>
    <property type="match status" value="1"/>
</dbReference>
<dbReference type="InterPro" id="IPR006091">
    <property type="entry name" value="Acyl-CoA_Oxase/DH_mid-dom"/>
</dbReference>
<feature type="domain" description="Acyl-CoA dehydrogenase/oxidase N-terminal" evidence="14">
    <location>
        <begin position="3"/>
        <end position="111"/>
    </location>
</feature>
<dbReference type="PANTHER" id="PTHR43884:SF1">
    <property type="entry name" value="SHORT_BRANCHED CHAIN SPECIFIC ACYL-COA DEHYDROGENASE, MITOCHONDRIAL"/>
    <property type="match status" value="1"/>
</dbReference>
<evidence type="ECO:0000256" key="5">
    <source>
        <dbReference type="ARBA" id="ARBA00011881"/>
    </source>
</evidence>
<sequence length="385" mass="40728">MTEQEWRDTVREFAEREIRPRSAEMDRTARLDALLRDELFASGLMAVEIPRTYGGSGRTLFDAMVSIEEVARVDPGVAVVVDVHNALIVSTILRLGNGDLKRRFLPALARGSIGAFALSEEQAGSDALNLRTVAEPVPGGFVLRGRKKWTSSAVHADLFLVFATSQDGSEASAFLVDRGAAGLTVAEPTDQLGVRAAATAALTLDGVRVRAVDAVGGVGAGRSVALAALDIGRLGIAAQMVGLAQGALELSLRYAARREQFGSRINTFQGVQFPIASVATRVQAARALTYEAVRAVEQGCTPVERLRLSAMAKLFAAEVAEYAAGVAVEVHGGIGYDRAHPVEKFFRDAKAGMIYEGTENILLRTIFPTLAVPADVGVAVPAGIG</sequence>
<comment type="cofactor">
    <cofactor evidence="1 11">
        <name>FAD</name>
        <dbReference type="ChEBI" id="CHEBI:57692"/>
    </cofactor>
</comment>
<feature type="domain" description="Acyl-CoA dehydrogenase/oxidase C-terminal" evidence="12">
    <location>
        <begin position="219"/>
        <end position="366"/>
    </location>
</feature>
<keyword evidence="8" id="KW-0276">Fatty acid metabolism</keyword>
<protein>
    <submittedName>
        <fullName evidence="15">Acyl-CoA dehydrogenase family protein</fullName>
    </submittedName>
</protein>
<dbReference type="PANTHER" id="PTHR43884">
    <property type="entry name" value="ACYL-COA DEHYDROGENASE"/>
    <property type="match status" value="1"/>
</dbReference>
<keyword evidence="7 11" id="KW-0274">FAD</keyword>
<evidence type="ECO:0000256" key="11">
    <source>
        <dbReference type="RuleBase" id="RU362125"/>
    </source>
</evidence>
<evidence type="ECO:0000256" key="3">
    <source>
        <dbReference type="ARBA" id="ARBA00005198"/>
    </source>
</evidence>
<evidence type="ECO:0000259" key="12">
    <source>
        <dbReference type="Pfam" id="PF00441"/>
    </source>
</evidence>
<dbReference type="EMBL" id="JBHRZI010000005">
    <property type="protein sequence ID" value="MFC3890652.1"/>
    <property type="molecule type" value="Genomic_DNA"/>
</dbReference>
<evidence type="ECO:0000256" key="6">
    <source>
        <dbReference type="ARBA" id="ARBA00022630"/>
    </source>
</evidence>
<evidence type="ECO:0000256" key="10">
    <source>
        <dbReference type="ARBA" id="ARBA00023098"/>
    </source>
</evidence>
<dbReference type="SUPFAM" id="SSF56645">
    <property type="entry name" value="Acyl-CoA dehydrogenase NM domain-like"/>
    <property type="match status" value="1"/>
</dbReference>
<dbReference type="InterPro" id="IPR013786">
    <property type="entry name" value="AcylCoA_DH/ox_N"/>
</dbReference>
<evidence type="ECO:0000313" key="16">
    <source>
        <dbReference type="Proteomes" id="UP001595690"/>
    </source>
</evidence>
<comment type="caution">
    <text evidence="15">The sequence shown here is derived from an EMBL/GenBank/DDBJ whole genome shotgun (WGS) entry which is preliminary data.</text>
</comment>
<dbReference type="Proteomes" id="UP001595690">
    <property type="component" value="Unassembled WGS sequence"/>
</dbReference>
<dbReference type="Gene3D" id="1.20.140.10">
    <property type="entry name" value="Butyryl-CoA Dehydrogenase, subunit A, domain 3"/>
    <property type="match status" value="1"/>
</dbReference>
<gene>
    <name evidence="15" type="ORF">ACFOWZ_04145</name>
</gene>
<organism evidence="15 16">
    <name type="scientific">Lentzea rhizosphaerae</name>
    <dbReference type="NCBI Taxonomy" id="2041025"/>
    <lineage>
        <taxon>Bacteria</taxon>
        <taxon>Bacillati</taxon>
        <taxon>Actinomycetota</taxon>
        <taxon>Actinomycetes</taxon>
        <taxon>Pseudonocardiales</taxon>
        <taxon>Pseudonocardiaceae</taxon>
        <taxon>Lentzea</taxon>
    </lineage>
</organism>
<evidence type="ECO:0000256" key="8">
    <source>
        <dbReference type="ARBA" id="ARBA00022832"/>
    </source>
</evidence>
<comment type="subunit">
    <text evidence="5">Homotetramer.</text>
</comment>
<evidence type="ECO:0000256" key="9">
    <source>
        <dbReference type="ARBA" id="ARBA00023002"/>
    </source>
</evidence>
<dbReference type="InterPro" id="IPR036250">
    <property type="entry name" value="AcylCo_DH-like_C"/>
</dbReference>
<keyword evidence="6 11" id="KW-0285">Flavoprotein</keyword>
<comment type="pathway">
    <text evidence="2">Amino-acid degradation.</text>
</comment>
<dbReference type="SUPFAM" id="SSF47203">
    <property type="entry name" value="Acyl-CoA dehydrogenase C-terminal domain-like"/>
    <property type="match status" value="1"/>
</dbReference>